<dbReference type="InterPro" id="IPR023175">
    <property type="entry name" value="Vta1/CALS_N_sf"/>
</dbReference>
<organism evidence="12 13">
    <name type="scientific">Candidozyma haemuli</name>
    <dbReference type="NCBI Taxonomy" id="45357"/>
    <lineage>
        <taxon>Eukaryota</taxon>
        <taxon>Fungi</taxon>
        <taxon>Dikarya</taxon>
        <taxon>Ascomycota</taxon>
        <taxon>Saccharomycotina</taxon>
        <taxon>Pichiomycetes</taxon>
        <taxon>Metschnikowiaceae</taxon>
        <taxon>Candidozyma</taxon>
    </lineage>
</organism>
<proteinExistence type="inferred from homology"/>
<comment type="subcellular location">
    <subcellularLocation>
        <location evidence="2">Cytoplasm</location>
    </subcellularLocation>
    <subcellularLocation>
        <location evidence="1">Endosome membrane</location>
        <topology evidence="1">Peripheral membrane protein</topology>
    </subcellularLocation>
</comment>
<feature type="compositionally biased region" description="Basic and acidic residues" evidence="9">
    <location>
        <begin position="288"/>
        <end position="301"/>
    </location>
</feature>
<evidence type="ECO:0000256" key="2">
    <source>
        <dbReference type="ARBA" id="ARBA00004496"/>
    </source>
</evidence>
<comment type="caution">
    <text evidence="12">The sequence shown here is derived from an EMBL/GenBank/DDBJ whole genome shotgun (WGS) entry which is preliminary data.</text>
</comment>
<accession>A0A2V1AU68</accession>
<evidence type="ECO:0000256" key="1">
    <source>
        <dbReference type="ARBA" id="ARBA00004481"/>
    </source>
</evidence>
<dbReference type="GO" id="GO:0032511">
    <property type="term" value="P:late endosome to vacuole transport via multivesicular body sorting pathway"/>
    <property type="evidence" value="ECO:0007669"/>
    <property type="project" value="InterPro"/>
</dbReference>
<dbReference type="Pfam" id="PF04652">
    <property type="entry name" value="Vta1"/>
    <property type="match status" value="1"/>
</dbReference>
<evidence type="ECO:0000256" key="5">
    <source>
        <dbReference type="ARBA" id="ARBA00022490"/>
    </source>
</evidence>
<dbReference type="OrthoDB" id="391137at2759"/>
<protein>
    <recommendedName>
        <fullName evidence="14">Vta1 C-terminal domain-containing protein</fullName>
    </recommendedName>
</protein>
<evidence type="ECO:0000256" key="9">
    <source>
        <dbReference type="SAM" id="MobiDB-lite"/>
    </source>
</evidence>
<dbReference type="Proteomes" id="UP000244309">
    <property type="component" value="Unassembled WGS sequence"/>
</dbReference>
<dbReference type="Gene3D" id="1.20.5.420">
    <property type="entry name" value="Immunoglobulin FC, subunit C"/>
    <property type="match status" value="1"/>
</dbReference>
<feature type="region of interest" description="Disordered" evidence="9">
    <location>
        <begin position="206"/>
        <end position="341"/>
    </location>
</feature>
<dbReference type="STRING" id="45357.A0A2V1AU68"/>
<feature type="compositionally biased region" description="Acidic residues" evidence="9">
    <location>
        <begin position="269"/>
        <end position="278"/>
    </location>
</feature>
<dbReference type="GO" id="GO:0005771">
    <property type="term" value="C:multivesicular body"/>
    <property type="evidence" value="ECO:0007669"/>
    <property type="project" value="TreeGrafter"/>
</dbReference>
<reference evidence="12 13" key="1">
    <citation type="submission" date="2017-12" db="EMBL/GenBank/DDBJ databases">
        <title>Genome Sequence of a Multidrug-Resistant Candida haemulonii Isolate from a Patient with Chronic Leg Ulcers in Israel.</title>
        <authorList>
            <person name="Chow N.A."/>
            <person name="Gade L."/>
            <person name="Batra D."/>
            <person name="Rowe L.A."/>
            <person name="Ben-Ami R."/>
            <person name="Loparev V.N."/>
            <person name="Litvintseva A.P."/>
        </authorList>
    </citation>
    <scope>NUCLEOTIDE SEQUENCE [LARGE SCALE GENOMIC DNA]</scope>
    <source>
        <strain evidence="12 13">B11899</strain>
    </source>
</reference>
<evidence type="ECO:0000313" key="12">
    <source>
        <dbReference type="EMBL" id="PVH20471.1"/>
    </source>
</evidence>
<evidence type="ECO:0000256" key="6">
    <source>
        <dbReference type="ARBA" id="ARBA00022753"/>
    </source>
</evidence>
<keyword evidence="6" id="KW-0967">Endosome</keyword>
<dbReference type="Gene3D" id="1.25.40.270">
    <property type="entry name" value="Vacuolar protein sorting-associated protein vta1"/>
    <property type="match status" value="1"/>
</dbReference>
<evidence type="ECO:0008006" key="14">
    <source>
        <dbReference type="Google" id="ProtNLM"/>
    </source>
</evidence>
<dbReference type="PANTHER" id="PTHR46009">
    <property type="entry name" value="VACUOLAR PROTEIN SORTING-ASSOCIATED PROTEIN VTA1 HOMOLOG"/>
    <property type="match status" value="1"/>
</dbReference>
<dbReference type="InterPro" id="IPR039431">
    <property type="entry name" value="Vta1/CALS_N"/>
</dbReference>
<evidence type="ECO:0000256" key="3">
    <source>
        <dbReference type="ARBA" id="ARBA00007895"/>
    </source>
</evidence>
<dbReference type="GO" id="GO:0010008">
    <property type="term" value="C:endosome membrane"/>
    <property type="evidence" value="ECO:0007669"/>
    <property type="project" value="UniProtKB-SubCell"/>
</dbReference>
<evidence type="ECO:0000256" key="4">
    <source>
        <dbReference type="ARBA" id="ARBA00022448"/>
    </source>
</evidence>
<evidence type="ECO:0000313" key="13">
    <source>
        <dbReference type="Proteomes" id="UP000244309"/>
    </source>
</evidence>
<comment type="similarity">
    <text evidence="3">Belongs to the VTA1 family.</text>
</comment>
<feature type="compositionally biased region" description="Basic and acidic residues" evidence="9">
    <location>
        <begin position="309"/>
        <end position="319"/>
    </location>
</feature>
<keyword evidence="8" id="KW-0472">Membrane</keyword>
<feature type="domain" description="Vta1/callose synthase N-terminal" evidence="10">
    <location>
        <begin position="17"/>
        <end position="184"/>
    </location>
</feature>
<dbReference type="VEuPathDB" id="FungiDB:CXQ85_002262"/>
<keyword evidence="5" id="KW-0963">Cytoplasm</keyword>
<feature type="compositionally biased region" description="Basic and acidic residues" evidence="9">
    <location>
        <begin position="223"/>
        <end position="233"/>
    </location>
</feature>
<dbReference type="EMBL" id="PKFO01000003">
    <property type="protein sequence ID" value="PVH20471.1"/>
    <property type="molecule type" value="Genomic_DNA"/>
</dbReference>
<keyword evidence="13" id="KW-1185">Reference proteome</keyword>
<name>A0A2V1AU68_9ASCO</name>
<dbReference type="GeneID" id="37007593"/>
<keyword evidence="4" id="KW-0813">Transport</keyword>
<feature type="compositionally biased region" description="Pro residues" evidence="9">
    <location>
        <begin position="240"/>
        <end position="249"/>
    </location>
</feature>
<dbReference type="PANTHER" id="PTHR46009:SF1">
    <property type="entry name" value="VACUOLAR PROTEIN SORTING-ASSOCIATED PROTEIN VTA1 HOMOLOG"/>
    <property type="match status" value="1"/>
</dbReference>
<dbReference type="RefSeq" id="XP_025341411.1">
    <property type="nucleotide sequence ID" value="XM_025485946.1"/>
</dbReference>
<dbReference type="AlphaFoldDB" id="A0A2V1AU68"/>
<dbReference type="Pfam" id="PF18097">
    <property type="entry name" value="Vta1_C"/>
    <property type="match status" value="1"/>
</dbReference>
<keyword evidence="7" id="KW-0653">Protein transport</keyword>
<evidence type="ECO:0000256" key="8">
    <source>
        <dbReference type="ARBA" id="ARBA00023136"/>
    </source>
</evidence>
<dbReference type="GO" id="GO:0015031">
    <property type="term" value="P:protein transport"/>
    <property type="evidence" value="ECO:0007669"/>
    <property type="project" value="UniProtKB-KW"/>
</dbReference>
<feature type="domain" description="Vta1 C-terminal" evidence="11">
    <location>
        <begin position="352"/>
        <end position="388"/>
    </location>
</feature>
<evidence type="ECO:0000256" key="7">
    <source>
        <dbReference type="ARBA" id="ARBA00022927"/>
    </source>
</evidence>
<evidence type="ECO:0000259" key="10">
    <source>
        <dbReference type="Pfam" id="PF04652"/>
    </source>
</evidence>
<sequence length="394" mass="43688">MSIKPDSVPASIKKDINVTPFIARASELQAVHPVVSYYCKVYVLEHILSNKLHTTDKEVETFTISLLEDTEKIKTSTEDEDLHKILTNRQLSLNVSFAFVFKLFLSSLEDISNYDGTNKIQLASKLRASINFMTSLKVFTGDGDDGLDFGETTGSKCTSKEEFTTFIKEKTKVLKFQLSKLIKDEIPLKGEDEDEELAKLQDEELEKAGESLPHESPSASDKPSTEPHDHEAETPDFPSAQPPALPSPPRNDEPDNPLNLPGAPKYDPESEPNADDEEVKLPGAPKFLPDDDLSHINKDSSIKVFPPGGKEEKEEEKTPAKPSASRSGSANPISHHKPITKENLKSILDTGEQITQVQKHAKFAISALNYEDIETAEKELLKGLEVLRLVKENS</sequence>
<evidence type="ECO:0000259" key="11">
    <source>
        <dbReference type="Pfam" id="PF18097"/>
    </source>
</evidence>
<dbReference type="InterPro" id="IPR044538">
    <property type="entry name" value="Vta1-like"/>
</dbReference>
<dbReference type="InterPro" id="IPR041212">
    <property type="entry name" value="Vta1_C"/>
</dbReference>
<gene>
    <name evidence="12" type="ORF">CXQ85_002262</name>
</gene>